<name>A0A6I4VXU8_9BACL</name>
<accession>A0A6I4VXU8</accession>
<evidence type="ECO:0000256" key="1">
    <source>
        <dbReference type="ARBA" id="ARBA00022737"/>
    </source>
</evidence>
<gene>
    <name evidence="5" type="ORF">GSM42_17860</name>
</gene>
<dbReference type="PANTHER" id="PTHR45641:SF19">
    <property type="entry name" value="NEPHROCYSTIN-3"/>
    <property type="match status" value="1"/>
</dbReference>
<dbReference type="Pfam" id="PF01381">
    <property type="entry name" value="HTH_3"/>
    <property type="match status" value="1"/>
</dbReference>
<sequence length="442" mass="51411">MKTLALHEMGEVIRKVRKERGLRLEDLADENISPATVSNIERGVAHVSPEKVTYLLEKLELPMSKLPEMLVQEQVELKRVKFALLTIATLRQIGYVEDALSKLEELKLDDSHPYIAHAYFYKGECYVAKKKWKQAERSFYNALRSAQQNSFQENNMEAASLLLLGICSDHQGNLEQALEYVNDGLLAFYEEGEMQHVKHLLHKHKGIMLQKLGRITEAMQLVQDSWHLLAEVDDIETTLGFYWLRSELSRRTGLIEEAIEYAVEGIDVARRNKQYSAMFDLWIVLGTIYTAQKDWEVAETSFLMARKLEEKIPIDQRWVTVYSRTGVLYSKQNKLSEAFEYFQHAIRYATKFQDAPQLVSNLVLTGELCQMMNDTNKAIHFFEQGIEIAQKYQFKDMEWKIWYNLAGCFNGHDEEKFQHCMRKTYEIKENLLENPTDLGLAN</sequence>
<dbReference type="SMART" id="SM00028">
    <property type="entry name" value="TPR"/>
    <property type="match status" value="5"/>
</dbReference>
<evidence type="ECO:0000256" key="3">
    <source>
        <dbReference type="PROSITE-ProRule" id="PRU00339"/>
    </source>
</evidence>
<dbReference type="Gene3D" id="1.10.260.40">
    <property type="entry name" value="lambda repressor-like DNA-binding domains"/>
    <property type="match status" value="1"/>
</dbReference>
<evidence type="ECO:0000256" key="2">
    <source>
        <dbReference type="ARBA" id="ARBA00022803"/>
    </source>
</evidence>
<feature type="repeat" description="TPR" evidence="3">
    <location>
        <begin position="319"/>
        <end position="352"/>
    </location>
</feature>
<dbReference type="Pfam" id="PF13424">
    <property type="entry name" value="TPR_12"/>
    <property type="match status" value="1"/>
</dbReference>
<feature type="domain" description="HTH cro/C1-type" evidence="4">
    <location>
        <begin position="13"/>
        <end position="66"/>
    </location>
</feature>
<dbReference type="InterPro" id="IPR001387">
    <property type="entry name" value="Cro/C1-type_HTH"/>
</dbReference>
<keyword evidence="6" id="KW-1185">Reference proteome</keyword>
<dbReference type="PROSITE" id="PS50943">
    <property type="entry name" value="HTH_CROC1"/>
    <property type="match status" value="1"/>
</dbReference>
<keyword evidence="1" id="KW-0677">Repeat</keyword>
<dbReference type="InterPro" id="IPR011990">
    <property type="entry name" value="TPR-like_helical_dom_sf"/>
</dbReference>
<dbReference type="RefSeq" id="WP_160802903.1">
    <property type="nucleotide sequence ID" value="NZ_WUUL01000015.1"/>
</dbReference>
<dbReference type="GO" id="GO:0003677">
    <property type="term" value="F:DNA binding"/>
    <property type="evidence" value="ECO:0007669"/>
    <property type="project" value="InterPro"/>
</dbReference>
<dbReference type="PANTHER" id="PTHR45641">
    <property type="entry name" value="TETRATRICOPEPTIDE REPEAT PROTEIN (AFU_ORTHOLOGUE AFUA_6G03870)"/>
    <property type="match status" value="1"/>
</dbReference>
<dbReference type="PROSITE" id="PS50005">
    <property type="entry name" value="TPR"/>
    <property type="match status" value="2"/>
</dbReference>
<comment type="caution">
    <text evidence="5">The sequence shown here is derived from an EMBL/GenBank/DDBJ whole genome shotgun (WGS) entry which is preliminary data.</text>
</comment>
<dbReference type="InterPro" id="IPR019734">
    <property type="entry name" value="TPR_rpt"/>
</dbReference>
<protein>
    <submittedName>
        <fullName evidence="5">Tetratricopeptide repeat protein</fullName>
    </submittedName>
</protein>
<dbReference type="AlphaFoldDB" id="A0A6I4VXU8"/>
<dbReference type="SMART" id="SM00530">
    <property type="entry name" value="HTH_XRE"/>
    <property type="match status" value="1"/>
</dbReference>
<dbReference type="InterPro" id="IPR010982">
    <property type="entry name" value="Lambda_DNA-bd_dom_sf"/>
</dbReference>
<reference evidence="5 6" key="1">
    <citation type="submission" date="2019-12" db="EMBL/GenBank/DDBJ databases">
        <title>Whole-genome analyses of novel actinobacteria.</title>
        <authorList>
            <person name="Sahin N."/>
            <person name="Saygin H."/>
        </authorList>
    </citation>
    <scope>NUCLEOTIDE SEQUENCE [LARGE SCALE GENOMIC DNA]</scope>
    <source>
        <strain evidence="5 6">KC615</strain>
    </source>
</reference>
<evidence type="ECO:0000259" key="4">
    <source>
        <dbReference type="PROSITE" id="PS50943"/>
    </source>
</evidence>
<dbReference type="EMBL" id="WUUL01000015">
    <property type="protein sequence ID" value="MXQ55551.1"/>
    <property type="molecule type" value="Genomic_DNA"/>
</dbReference>
<evidence type="ECO:0000313" key="5">
    <source>
        <dbReference type="EMBL" id="MXQ55551.1"/>
    </source>
</evidence>
<dbReference type="SUPFAM" id="SSF48452">
    <property type="entry name" value="TPR-like"/>
    <property type="match status" value="2"/>
</dbReference>
<dbReference type="SUPFAM" id="SSF47413">
    <property type="entry name" value="lambda repressor-like DNA-binding domains"/>
    <property type="match status" value="1"/>
</dbReference>
<evidence type="ECO:0000313" key="6">
    <source>
        <dbReference type="Proteomes" id="UP000430692"/>
    </source>
</evidence>
<dbReference type="Gene3D" id="1.25.40.10">
    <property type="entry name" value="Tetratricopeptide repeat domain"/>
    <property type="match status" value="2"/>
</dbReference>
<keyword evidence="2 3" id="KW-0802">TPR repeat</keyword>
<organism evidence="5 6">
    <name type="scientific">Shimazuella alba</name>
    <dbReference type="NCBI Taxonomy" id="2690964"/>
    <lineage>
        <taxon>Bacteria</taxon>
        <taxon>Bacillati</taxon>
        <taxon>Bacillota</taxon>
        <taxon>Bacilli</taxon>
        <taxon>Bacillales</taxon>
        <taxon>Thermoactinomycetaceae</taxon>
        <taxon>Shimazuella</taxon>
    </lineage>
</organism>
<feature type="repeat" description="TPR" evidence="3">
    <location>
        <begin position="116"/>
        <end position="149"/>
    </location>
</feature>
<dbReference type="CDD" id="cd00093">
    <property type="entry name" value="HTH_XRE"/>
    <property type="match status" value="1"/>
</dbReference>
<dbReference type="Proteomes" id="UP000430692">
    <property type="component" value="Unassembled WGS sequence"/>
</dbReference>
<proteinExistence type="predicted"/>